<dbReference type="GO" id="GO:0004425">
    <property type="term" value="F:indole-3-glycerol-phosphate synthase activity"/>
    <property type="evidence" value="ECO:0007669"/>
    <property type="project" value="UniProtKB-UniRule"/>
</dbReference>
<evidence type="ECO:0000256" key="2">
    <source>
        <dbReference type="ARBA" id="ARBA00004696"/>
    </source>
</evidence>
<proteinExistence type="inferred from homology"/>
<keyword evidence="8 9" id="KW-0456">Lyase</keyword>
<dbReference type="Proteomes" id="UP001431131">
    <property type="component" value="Unassembled WGS sequence"/>
</dbReference>
<dbReference type="RefSeq" id="WP_240253408.1">
    <property type="nucleotide sequence ID" value="NZ_JAKTTI010000005.1"/>
</dbReference>
<evidence type="ECO:0000313" key="11">
    <source>
        <dbReference type="EMBL" id="MCH1624744.1"/>
    </source>
</evidence>
<dbReference type="Gene3D" id="3.20.20.70">
    <property type="entry name" value="Aldolase class I"/>
    <property type="match status" value="1"/>
</dbReference>
<keyword evidence="4 9" id="KW-0028">Amino-acid biosynthesis</keyword>
<dbReference type="EC" id="4.1.1.48" evidence="9"/>
<dbReference type="InterPro" id="IPR013798">
    <property type="entry name" value="Indole-3-glycerol_P_synth_dom"/>
</dbReference>
<dbReference type="FunFam" id="3.20.20.70:FF:000024">
    <property type="entry name" value="Indole-3-glycerol phosphate synthase"/>
    <property type="match status" value="1"/>
</dbReference>
<dbReference type="PROSITE" id="PS00614">
    <property type="entry name" value="IGPS"/>
    <property type="match status" value="1"/>
</dbReference>
<dbReference type="AlphaFoldDB" id="A0AAW5E7I1"/>
<feature type="domain" description="Indole-3-glycerol phosphate synthase" evidence="10">
    <location>
        <begin position="3"/>
        <end position="248"/>
    </location>
</feature>
<keyword evidence="12" id="KW-1185">Reference proteome</keyword>
<dbReference type="NCBIfam" id="NF001375">
    <property type="entry name" value="PRK00278.2-2"/>
    <property type="match status" value="1"/>
</dbReference>
<dbReference type="EMBL" id="JAKTTI010000005">
    <property type="protein sequence ID" value="MCH1624744.1"/>
    <property type="molecule type" value="Genomic_DNA"/>
</dbReference>
<dbReference type="PANTHER" id="PTHR22854">
    <property type="entry name" value="TRYPTOPHAN BIOSYNTHESIS PROTEIN"/>
    <property type="match status" value="1"/>
</dbReference>
<dbReference type="GO" id="GO:0000162">
    <property type="term" value="P:L-tryptophan biosynthetic process"/>
    <property type="evidence" value="ECO:0007669"/>
    <property type="project" value="UniProtKB-UniRule"/>
</dbReference>
<evidence type="ECO:0000256" key="9">
    <source>
        <dbReference type="HAMAP-Rule" id="MF_00134"/>
    </source>
</evidence>
<comment type="pathway">
    <text evidence="2 9">Amino-acid biosynthesis; L-tryptophan biosynthesis; L-tryptophan from chorismate: step 4/5.</text>
</comment>
<evidence type="ECO:0000256" key="4">
    <source>
        <dbReference type="ARBA" id="ARBA00022605"/>
    </source>
</evidence>
<dbReference type="InterPro" id="IPR013785">
    <property type="entry name" value="Aldolase_TIM"/>
</dbReference>
<evidence type="ECO:0000313" key="12">
    <source>
        <dbReference type="Proteomes" id="UP001431131"/>
    </source>
</evidence>
<organism evidence="11 12">
    <name type="scientific">Fredinandcohnia quinoae</name>
    <dbReference type="NCBI Taxonomy" id="2918902"/>
    <lineage>
        <taxon>Bacteria</taxon>
        <taxon>Bacillati</taxon>
        <taxon>Bacillota</taxon>
        <taxon>Bacilli</taxon>
        <taxon>Bacillales</taxon>
        <taxon>Bacillaceae</taxon>
        <taxon>Fredinandcohnia</taxon>
    </lineage>
</organism>
<dbReference type="GO" id="GO:0004640">
    <property type="term" value="F:phosphoribosylanthranilate isomerase activity"/>
    <property type="evidence" value="ECO:0007669"/>
    <property type="project" value="TreeGrafter"/>
</dbReference>
<keyword evidence="7 9" id="KW-0057">Aromatic amino acid biosynthesis</keyword>
<evidence type="ECO:0000256" key="8">
    <source>
        <dbReference type="ARBA" id="ARBA00023239"/>
    </source>
</evidence>
<dbReference type="InterPro" id="IPR011060">
    <property type="entry name" value="RibuloseP-bd_barrel"/>
</dbReference>
<comment type="caution">
    <text evidence="11">The sequence shown here is derived from an EMBL/GenBank/DDBJ whole genome shotgun (WGS) entry which is preliminary data.</text>
</comment>
<comment type="catalytic activity">
    <reaction evidence="1 9">
        <text>1-(2-carboxyphenylamino)-1-deoxy-D-ribulose 5-phosphate + H(+) = (1S,2R)-1-C-(indol-3-yl)glycerol 3-phosphate + CO2 + H2O</text>
        <dbReference type="Rhea" id="RHEA:23476"/>
        <dbReference type="ChEBI" id="CHEBI:15377"/>
        <dbReference type="ChEBI" id="CHEBI:15378"/>
        <dbReference type="ChEBI" id="CHEBI:16526"/>
        <dbReference type="ChEBI" id="CHEBI:58613"/>
        <dbReference type="ChEBI" id="CHEBI:58866"/>
        <dbReference type="EC" id="4.1.1.48"/>
    </reaction>
</comment>
<dbReference type="CDD" id="cd00331">
    <property type="entry name" value="IGPS"/>
    <property type="match status" value="1"/>
</dbReference>
<dbReference type="InterPro" id="IPR001468">
    <property type="entry name" value="Indole-3-GlycerolPSynthase_CS"/>
</dbReference>
<protein>
    <recommendedName>
        <fullName evidence="9">Indole-3-glycerol phosphate synthase</fullName>
        <shortName evidence="9">IGPS</shortName>
        <ecNumber evidence="9">4.1.1.48</ecNumber>
    </recommendedName>
</protein>
<keyword evidence="6 9" id="KW-0822">Tryptophan biosynthesis</keyword>
<dbReference type="HAMAP" id="MF_00134_B">
    <property type="entry name" value="IGPS_B"/>
    <property type="match status" value="1"/>
</dbReference>
<dbReference type="Pfam" id="PF00218">
    <property type="entry name" value="IGPS"/>
    <property type="match status" value="1"/>
</dbReference>
<evidence type="ECO:0000256" key="5">
    <source>
        <dbReference type="ARBA" id="ARBA00022793"/>
    </source>
</evidence>
<dbReference type="SUPFAM" id="SSF51366">
    <property type="entry name" value="Ribulose-phoshate binding barrel"/>
    <property type="match status" value="1"/>
</dbReference>
<evidence type="ECO:0000256" key="7">
    <source>
        <dbReference type="ARBA" id="ARBA00023141"/>
    </source>
</evidence>
<dbReference type="PANTHER" id="PTHR22854:SF2">
    <property type="entry name" value="INDOLE-3-GLYCEROL-PHOSPHATE SYNTHASE"/>
    <property type="match status" value="1"/>
</dbReference>
<evidence type="ECO:0000259" key="10">
    <source>
        <dbReference type="Pfam" id="PF00218"/>
    </source>
</evidence>
<sequence length="259" mass="29047">MLNRIVEQKKLEIKNLTLTNTEQKVQKKSLYQALTNANRKIGLIAEIKKASPSKGVLREQFSPVVIASEYMNANVDAISVLTDEIFFQGSNDFLTIVKENVNLPVLRKDFIIDSKQIIQSVHIGADAILLIGEILEPTELQDFYLQAYELGLECLVEVHSSQTLDGICKLFQPEIIGINNRNLMTFETNIQHTKEIIKNVPTGSIVVSESGIQHYHDLESVLEFGADAVLIGEAFMREDKPGNGIKRLFGEIDYEASQK</sequence>
<evidence type="ECO:0000256" key="3">
    <source>
        <dbReference type="ARBA" id="ARBA00008737"/>
    </source>
</evidence>
<name>A0AAW5E7I1_9BACI</name>
<dbReference type="NCBIfam" id="NF001377">
    <property type="entry name" value="PRK00278.2-4"/>
    <property type="match status" value="1"/>
</dbReference>
<comment type="similarity">
    <text evidence="3 9">Belongs to the TrpC family.</text>
</comment>
<gene>
    <name evidence="9 11" type="primary">trpC</name>
    <name evidence="11" type="ORF">MJG50_05350</name>
</gene>
<keyword evidence="5 9" id="KW-0210">Decarboxylase</keyword>
<accession>A0AAW5E7I1</accession>
<evidence type="ECO:0000256" key="6">
    <source>
        <dbReference type="ARBA" id="ARBA00022822"/>
    </source>
</evidence>
<reference evidence="11" key="1">
    <citation type="submission" date="2022-02" db="EMBL/GenBank/DDBJ databases">
        <title>Fredinandcohnia quinoae sp. nov. isolated from Chenopodium quinoa seeds.</title>
        <authorList>
            <person name="Saati-Santamaria Z."/>
            <person name="Flores-Felix J.D."/>
            <person name="Igual J.M."/>
            <person name="Velazquez E."/>
            <person name="Garcia-Fraile P."/>
            <person name="Martinez-Molina E."/>
        </authorList>
    </citation>
    <scope>NUCLEOTIDE SEQUENCE</scope>
    <source>
        <strain evidence="11">SECRCQ15</strain>
    </source>
</reference>
<evidence type="ECO:0000256" key="1">
    <source>
        <dbReference type="ARBA" id="ARBA00001633"/>
    </source>
</evidence>
<dbReference type="InterPro" id="IPR045186">
    <property type="entry name" value="Indole-3-glycerol_P_synth"/>
</dbReference>